<evidence type="ECO:0000313" key="2">
    <source>
        <dbReference type="Proteomes" id="UP000002315"/>
    </source>
</evidence>
<name>E3GWV5_METFV</name>
<reference evidence="1 2" key="1">
    <citation type="journal article" date="2010" name="Stand. Genomic Sci.">
        <title>Complete genome sequence of Methanothermus fervidus type strain (V24S).</title>
        <authorList>
            <person name="Anderson I."/>
            <person name="Djao O.D."/>
            <person name="Misra M."/>
            <person name="Chertkov O."/>
            <person name="Nolan M."/>
            <person name="Lucas S."/>
            <person name="Lapidus A."/>
            <person name="Del Rio T.G."/>
            <person name="Tice H."/>
            <person name="Cheng J.F."/>
            <person name="Tapia R."/>
            <person name="Han C."/>
            <person name="Goodwin L."/>
            <person name="Pitluck S."/>
            <person name="Liolios K."/>
            <person name="Ivanova N."/>
            <person name="Mavromatis K."/>
            <person name="Mikhailova N."/>
            <person name="Pati A."/>
            <person name="Brambilla E."/>
            <person name="Chen A."/>
            <person name="Palaniappan K."/>
            <person name="Land M."/>
            <person name="Hauser L."/>
            <person name="Chang Y.J."/>
            <person name="Jeffries C.D."/>
            <person name="Sikorski J."/>
            <person name="Spring S."/>
            <person name="Rohde M."/>
            <person name="Eichinger K."/>
            <person name="Huber H."/>
            <person name="Wirth R."/>
            <person name="Goker M."/>
            <person name="Detter J.C."/>
            <person name="Woyke T."/>
            <person name="Bristow J."/>
            <person name="Eisen J.A."/>
            <person name="Markowitz V."/>
            <person name="Hugenholtz P."/>
            <person name="Klenk H.P."/>
            <person name="Kyrpides N.C."/>
        </authorList>
    </citation>
    <scope>NUCLEOTIDE SEQUENCE [LARGE SCALE GENOMIC DNA]</scope>
    <source>
        <strain evidence="2">ATCC 43054 / DSM 2088 / JCM 10308 / V24 S</strain>
    </source>
</reference>
<dbReference type="Proteomes" id="UP000002315">
    <property type="component" value="Chromosome"/>
</dbReference>
<dbReference type="EMBL" id="CP002278">
    <property type="protein sequence ID" value="ADP78024.1"/>
    <property type="molecule type" value="Genomic_DNA"/>
</dbReference>
<dbReference type="HOGENOM" id="CLU_890295_0_0_2"/>
<dbReference type="STRING" id="523846.Mfer_1238"/>
<dbReference type="KEGG" id="mfv:Mfer_1238"/>
<dbReference type="InterPro" id="IPR011312">
    <property type="entry name" value="Menthan_mark_7"/>
</dbReference>
<dbReference type="NCBIfam" id="TIGR03274">
    <property type="entry name" value="methan_mark_7"/>
    <property type="match status" value="1"/>
</dbReference>
<accession>E3GWV5</accession>
<protein>
    <submittedName>
        <fullName evidence="1">Methanogenesis marker protein 7</fullName>
    </submittedName>
</protein>
<dbReference type="Pfam" id="PF04609">
    <property type="entry name" value="MCR_C"/>
    <property type="match status" value="1"/>
</dbReference>
<dbReference type="AlphaFoldDB" id="E3GWV5"/>
<dbReference type="PIRSF" id="PIRSF019164">
    <property type="entry name" value="UCP019164"/>
    <property type="match status" value="1"/>
</dbReference>
<evidence type="ECO:0000313" key="1">
    <source>
        <dbReference type="EMBL" id="ADP78024.1"/>
    </source>
</evidence>
<gene>
    <name evidence="1" type="ordered locus">Mfer_1238</name>
</gene>
<sequence>MYETLIYKGGVHKSEEIKELVEDLGGFVLQENVIQMDLILTLAVPIKDVKKVEEKAKELLGKIRPAPMVGSEIAVVSPTLARHHLPHSACDIAEYLRRHGAKTNMIGLARGAGKTISRISEDEKALINEHDLAIFAMGSFKECIENKTHLFSDIDVPVVVTGAPKIENLPGADAYVSGFGRIPRRLKRGENIRALRKLVKVVENLLDKKREEISLDPPLVPPIVVKKEIEYQVPEVKEVYSPTPVTLQLDGVRVKLDYDEYHEKIGYVEVDKYILHEISEIIPSKMYNYTLVKLLPESSLW</sequence>
<proteinExistence type="predicted"/>
<dbReference type="OrthoDB" id="52512at2157"/>
<organism evidence="1 2">
    <name type="scientific">Methanothermus fervidus (strain ATCC 43054 / DSM 2088 / JCM 10308 / V24 S)</name>
    <dbReference type="NCBI Taxonomy" id="523846"/>
    <lineage>
        <taxon>Archaea</taxon>
        <taxon>Methanobacteriati</taxon>
        <taxon>Methanobacteriota</taxon>
        <taxon>Methanomada group</taxon>
        <taxon>Methanobacteria</taxon>
        <taxon>Methanobacteriales</taxon>
        <taxon>Methanothermaceae</taxon>
        <taxon>Methanothermus</taxon>
    </lineage>
</organism>
<keyword evidence="2" id="KW-1185">Reference proteome</keyword>
<dbReference type="InterPro" id="IPR026327">
    <property type="entry name" value="Me_CoM_Rdtase_prot-C-like"/>
</dbReference>